<accession>A0AAD9N9A3</accession>
<dbReference type="AlphaFoldDB" id="A0AAD9N9A3"/>
<feature type="compositionally biased region" description="Basic and acidic residues" evidence="1">
    <location>
        <begin position="165"/>
        <end position="207"/>
    </location>
</feature>
<protein>
    <submittedName>
        <fullName evidence="2">Uncharacterized protein</fullName>
    </submittedName>
</protein>
<dbReference type="Proteomes" id="UP001209878">
    <property type="component" value="Unassembled WGS sequence"/>
</dbReference>
<keyword evidence="3" id="KW-1185">Reference proteome</keyword>
<dbReference type="EMBL" id="JAODUO010001690">
    <property type="protein sequence ID" value="KAK2159776.1"/>
    <property type="molecule type" value="Genomic_DNA"/>
</dbReference>
<comment type="caution">
    <text evidence="2">The sequence shown here is derived from an EMBL/GenBank/DDBJ whole genome shotgun (WGS) entry which is preliminary data.</text>
</comment>
<feature type="compositionally biased region" description="Basic and acidic residues" evidence="1">
    <location>
        <begin position="239"/>
        <end position="255"/>
    </location>
</feature>
<reference evidence="2" key="1">
    <citation type="journal article" date="2023" name="Mol. Biol. Evol.">
        <title>Third-Generation Sequencing Reveals the Adaptive Role of the Epigenome in Three Deep-Sea Polychaetes.</title>
        <authorList>
            <person name="Perez M."/>
            <person name="Aroh O."/>
            <person name="Sun Y."/>
            <person name="Lan Y."/>
            <person name="Juniper S.K."/>
            <person name="Young C.R."/>
            <person name="Angers B."/>
            <person name="Qian P.Y."/>
        </authorList>
    </citation>
    <scope>NUCLEOTIDE SEQUENCE</scope>
    <source>
        <strain evidence="2">R07B-5</strain>
    </source>
</reference>
<feature type="compositionally biased region" description="Basic and acidic residues" evidence="1">
    <location>
        <begin position="83"/>
        <end position="109"/>
    </location>
</feature>
<proteinExistence type="predicted"/>
<name>A0AAD9N9A3_RIDPI</name>
<organism evidence="2 3">
    <name type="scientific">Ridgeia piscesae</name>
    <name type="common">Tubeworm</name>
    <dbReference type="NCBI Taxonomy" id="27915"/>
    <lineage>
        <taxon>Eukaryota</taxon>
        <taxon>Metazoa</taxon>
        <taxon>Spiralia</taxon>
        <taxon>Lophotrochozoa</taxon>
        <taxon>Annelida</taxon>
        <taxon>Polychaeta</taxon>
        <taxon>Sedentaria</taxon>
        <taxon>Canalipalpata</taxon>
        <taxon>Sabellida</taxon>
        <taxon>Siboglinidae</taxon>
        <taxon>Ridgeia</taxon>
    </lineage>
</organism>
<gene>
    <name evidence="2" type="ORF">NP493_1692g00006</name>
</gene>
<evidence type="ECO:0000313" key="3">
    <source>
        <dbReference type="Proteomes" id="UP001209878"/>
    </source>
</evidence>
<evidence type="ECO:0000313" key="2">
    <source>
        <dbReference type="EMBL" id="KAK2159776.1"/>
    </source>
</evidence>
<sequence>MQNIANPGILVCQSNMTDLLINVKEKRRQRQVSKDVQKAVSLVAMTVLLQETRPLKLARMQNRAGESMAEKKGHRKSVEPGTSEEHHRSMEKREGGDKTLADIDRRAEDSMSIEDDGPAAGATSVKAGNDAEVGRSAQVEKSPKGGDSTKVGNSKKDSKPTGGDKCPKEEKSKKDTKSTEKGKSKKDGKSGEVKSSGDSKLAEDGKTMKGGNSKKGSLSTGDDKLANSGKVKKTTKPGLAEEGKTGKDVDEDKSAAARQNWSR</sequence>
<evidence type="ECO:0000256" key="1">
    <source>
        <dbReference type="SAM" id="MobiDB-lite"/>
    </source>
</evidence>
<feature type="region of interest" description="Disordered" evidence="1">
    <location>
        <begin position="61"/>
        <end position="263"/>
    </location>
</feature>